<dbReference type="Gene3D" id="1.10.10.10">
    <property type="entry name" value="Winged helix-like DNA-binding domain superfamily/Winged helix DNA-binding domain"/>
    <property type="match status" value="1"/>
</dbReference>
<evidence type="ECO:0000256" key="1">
    <source>
        <dbReference type="ARBA" id="ARBA00023015"/>
    </source>
</evidence>
<organism evidence="5 6">
    <name type="scientific">Clostridium aromativorans</name>
    <dbReference type="NCBI Taxonomy" id="2836848"/>
    <lineage>
        <taxon>Bacteria</taxon>
        <taxon>Bacillati</taxon>
        <taxon>Bacillota</taxon>
        <taxon>Clostridia</taxon>
        <taxon>Eubacteriales</taxon>
        <taxon>Clostridiaceae</taxon>
        <taxon>Clostridium</taxon>
    </lineage>
</organism>
<dbReference type="Pfam" id="PF01638">
    <property type="entry name" value="HxlR"/>
    <property type="match status" value="1"/>
</dbReference>
<dbReference type="PANTHER" id="PTHR33204">
    <property type="entry name" value="TRANSCRIPTIONAL REGULATOR, MARR FAMILY"/>
    <property type="match status" value="1"/>
</dbReference>
<evidence type="ECO:0000313" key="5">
    <source>
        <dbReference type="EMBL" id="MCC9296621.1"/>
    </source>
</evidence>
<dbReference type="SUPFAM" id="SSF46785">
    <property type="entry name" value="Winged helix' DNA-binding domain"/>
    <property type="match status" value="1"/>
</dbReference>
<evidence type="ECO:0000256" key="2">
    <source>
        <dbReference type="ARBA" id="ARBA00023125"/>
    </source>
</evidence>
<evidence type="ECO:0000256" key="3">
    <source>
        <dbReference type="ARBA" id="ARBA00023163"/>
    </source>
</evidence>
<dbReference type="PROSITE" id="PS51118">
    <property type="entry name" value="HTH_HXLR"/>
    <property type="match status" value="1"/>
</dbReference>
<sequence length="119" mass="13983">MKIRQEYTCPLEIVHDIVKGKWKTIIVFQLKDGSKTFSQLEHVIEGISQKMLLQQLKELREFTIINKISAQGYPLHVEYFLTKRGRKMLQAVEIMQEIGIEYMLEQKGICSCKDLHTKK</sequence>
<keyword evidence="6" id="KW-1185">Reference proteome</keyword>
<protein>
    <submittedName>
        <fullName evidence="5">Helix-turn-helix transcriptional regulator</fullName>
    </submittedName>
</protein>
<dbReference type="InterPro" id="IPR036390">
    <property type="entry name" value="WH_DNA-bd_sf"/>
</dbReference>
<dbReference type="PANTHER" id="PTHR33204:SF29">
    <property type="entry name" value="TRANSCRIPTIONAL REGULATOR"/>
    <property type="match status" value="1"/>
</dbReference>
<dbReference type="InterPro" id="IPR036388">
    <property type="entry name" value="WH-like_DNA-bd_sf"/>
</dbReference>
<feature type="domain" description="HTH hxlR-type" evidence="4">
    <location>
        <begin position="9"/>
        <end position="107"/>
    </location>
</feature>
<name>A0ABS8N9Z6_9CLOT</name>
<reference evidence="5" key="1">
    <citation type="submission" date="2021-11" db="EMBL/GenBank/DDBJ databases">
        <authorList>
            <person name="Qingchun L."/>
            <person name="Dong Z."/>
            <person name="Zongwei Q."/>
            <person name="Jia Z."/>
            <person name="Duotao L."/>
        </authorList>
    </citation>
    <scope>NUCLEOTIDE SEQUENCE</scope>
    <source>
        <strain evidence="5">WLY-B-L2</strain>
    </source>
</reference>
<evidence type="ECO:0000313" key="6">
    <source>
        <dbReference type="Proteomes" id="UP001165422"/>
    </source>
</evidence>
<gene>
    <name evidence="5" type="ORF">LN736_17425</name>
</gene>
<evidence type="ECO:0000259" key="4">
    <source>
        <dbReference type="PROSITE" id="PS51118"/>
    </source>
</evidence>
<accession>A0ABS8N9Z6</accession>
<dbReference type="InterPro" id="IPR002577">
    <property type="entry name" value="HTH_HxlR"/>
</dbReference>
<keyword evidence="3" id="KW-0804">Transcription</keyword>
<dbReference type="RefSeq" id="WP_150355482.1">
    <property type="nucleotide sequence ID" value="NZ_JAJJPB010000039.1"/>
</dbReference>
<dbReference type="EMBL" id="JAJJPB010000039">
    <property type="protein sequence ID" value="MCC9296621.1"/>
    <property type="molecule type" value="Genomic_DNA"/>
</dbReference>
<keyword evidence="2" id="KW-0238">DNA-binding</keyword>
<proteinExistence type="predicted"/>
<keyword evidence="1" id="KW-0805">Transcription regulation</keyword>
<comment type="caution">
    <text evidence="5">The sequence shown here is derived from an EMBL/GenBank/DDBJ whole genome shotgun (WGS) entry which is preliminary data.</text>
</comment>
<dbReference type="Proteomes" id="UP001165422">
    <property type="component" value="Unassembled WGS sequence"/>
</dbReference>